<accession>A0AAU9JIM2</accession>
<name>A0AAU9JIM2_9CILI</name>
<evidence type="ECO:0000313" key="3">
    <source>
        <dbReference type="EMBL" id="CAG9321569.1"/>
    </source>
</evidence>
<dbReference type="AlphaFoldDB" id="A0AAU9JIM2"/>
<dbReference type="EMBL" id="CAJZBQ010000028">
    <property type="protein sequence ID" value="CAG9321569.1"/>
    <property type="molecule type" value="Genomic_DNA"/>
</dbReference>
<feature type="coiled-coil region" evidence="1">
    <location>
        <begin position="906"/>
        <end position="940"/>
    </location>
</feature>
<gene>
    <name evidence="3" type="ORF">BSTOLATCC_MIC28848</name>
</gene>
<feature type="coiled-coil region" evidence="1">
    <location>
        <begin position="510"/>
        <end position="721"/>
    </location>
</feature>
<feature type="region of interest" description="Disordered" evidence="2">
    <location>
        <begin position="821"/>
        <end position="841"/>
    </location>
</feature>
<feature type="compositionally biased region" description="Basic and acidic residues" evidence="2">
    <location>
        <begin position="826"/>
        <end position="841"/>
    </location>
</feature>
<proteinExistence type="predicted"/>
<feature type="coiled-coil region" evidence="1">
    <location>
        <begin position="91"/>
        <end position="178"/>
    </location>
</feature>
<keyword evidence="4" id="KW-1185">Reference proteome</keyword>
<dbReference type="Proteomes" id="UP001162131">
    <property type="component" value="Unassembled WGS sequence"/>
</dbReference>
<feature type="coiled-coil region" evidence="1">
    <location>
        <begin position="1077"/>
        <end position="1154"/>
    </location>
</feature>
<evidence type="ECO:0000256" key="2">
    <source>
        <dbReference type="SAM" id="MobiDB-lite"/>
    </source>
</evidence>
<organism evidence="3 4">
    <name type="scientific">Blepharisma stoltei</name>
    <dbReference type="NCBI Taxonomy" id="1481888"/>
    <lineage>
        <taxon>Eukaryota</taxon>
        <taxon>Sar</taxon>
        <taxon>Alveolata</taxon>
        <taxon>Ciliophora</taxon>
        <taxon>Postciliodesmatophora</taxon>
        <taxon>Heterotrichea</taxon>
        <taxon>Heterotrichida</taxon>
        <taxon>Blepharismidae</taxon>
        <taxon>Blepharisma</taxon>
    </lineage>
</organism>
<evidence type="ECO:0000313" key="4">
    <source>
        <dbReference type="Proteomes" id="UP001162131"/>
    </source>
</evidence>
<reference evidence="3" key="1">
    <citation type="submission" date="2021-09" db="EMBL/GenBank/DDBJ databases">
        <authorList>
            <consortium name="AG Swart"/>
            <person name="Singh M."/>
            <person name="Singh A."/>
            <person name="Seah K."/>
            <person name="Emmerich C."/>
        </authorList>
    </citation>
    <scope>NUCLEOTIDE SEQUENCE</scope>
    <source>
        <strain evidence="3">ATCC30299</strain>
    </source>
</reference>
<feature type="coiled-coil region" evidence="1">
    <location>
        <begin position="1005"/>
        <end position="1039"/>
    </location>
</feature>
<feature type="region of interest" description="Disordered" evidence="2">
    <location>
        <begin position="1040"/>
        <end position="1060"/>
    </location>
</feature>
<keyword evidence="1" id="KW-0175">Coiled coil</keyword>
<comment type="caution">
    <text evidence="3">The sequence shown here is derived from an EMBL/GenBank/DDBJ whole genome shotgun (WGS) entry which is preliminary data.</text>
</comment>
<protein>
    <submittedName>
        <fullName evidence="3">Uncharacterized protein</fullName>
    </submittedName>
</protein>
<feature type="coiled-coil region" evidence="1">
    <location>
        <begin position="308"/>
        <end position="469"/>
    </location>
</feature>
<sequence length="1189" mass="140450">MSKVTDQAQRSGSPIRECMPDISISLEESQNLYKSLTSGNLENASRLWKKYGYIFLEPLKPRQNFELIRSITKIRDNTIAQLEAELRLLSRNKYKKILKEKEYEIEILRNTLAQKDTQNPELDELFKASKSTFESEIQGKNNEIKELMKEIETLQYKFNEIEEENRNLKEILTKTSDEIKSRSDGFYFQKNHKIDEELVYLKQICFEYSLKNQYLESELKIIKIKKGEIYDLRDHLLQLLNKAGLGEDEIAKINFNISEIIDYKINEQLEFIQSSMLDSWKTHNESYQNEKIIKEVECLKLNSEIKKLNKLLENEKIINQDIKRMSKEGYESNEWKKIRNESIERIEKAYEDQNLELNKCIKELSDRNSSQIKEISELKDQLNYRIREVAGRLKKEHETKKEIAEHFSKEKSNHEKTKEQLKKLLDNNNEIILKLNEESAKVSEKTQKINELEDEISKSFETIKNLEIKLNEKNYSKQTKLSKKSKEIECNWTTSKPEVYRETKKCSQHVESQARILQEKEEAIENLIEINRRLKNEIVNLDYKIQLKDNIISRFKKNVGIEEVETENFELKRENEEIKEKDRKNIESIEHLKNEIAKLQNELISSEINFKKLKESSAPHTLEDKHLKEYMSRFDDFEKRYSSLINDYENSQKECAKLNEEKAKFQILNSQLIHEKELLYNQIKDFEEKLIKYKAKSYIEKESQTEETNEIKNIMESIKEKFEKWNAEFDIKHQISFSDIRDADAFINLLIEEYKKLRDSEKFSITFQHINDERSQSINISDESLNKPKISPKSCMTAFGSESFSSYTGQKLYSKGSALNQLENPKSGEKNKSSFPPDPEKIQLKAFPAESSKQINVNAKPIFQSKVSNLLSNIPLPNLEESKESSQLQNSIDQTFLKEIPIEDVVKLLKNENSHLSEALKILEEENTNLKNTIKIFREDCDEWKKSLLELYSHVKKNPREKIGDVSPKEAIKKIFDALSGKEDVGETETPKKWSQKEDAYMQTIESLTIEKRYLIKSVEDYEKELQNLRKQLDFYKIASNSQNGGRRKRDSPKRESRLSYSENLSLGSKIKEKLTLEELESQSKYTQELIKEYKQSKPTLQAKLLNHSKYLSNISRSSHQELLQALYEEQNLRQELESELSQKCDLIDELLIELENKRRFIQTREYEFQEILTLKEQEILKIRCKGRY</sequence>
<evidence type="ECO:0000256" key="1">
    <source>
        <dbReference type="SAM" id="Coils"/>
    </source>
</evidence>